<dbReference type="Proteomes" id="UP000230002">
    <property type="component" value="Unassembled WGS sequence"/>
</dbReference>
<dbReference type="STRING" id="1077348.A0A2G8RUH9"/>
<sequence>MGTDMPPSSAYHGTPTPALELEEFDLSTLGTIKDQAVLAKLVRANKISQVDYRKAIAALCRKDEPPPRLEDIQILYSATTPPVISPAEVLERLQRPIRTADAIQSFRVDKISDTVIVKYGRVLHAELETMLFVKQHTRIPVPTVHLLFVLGEDTYLVMEYIPGGDLQHLWPSLQEAERQLVLSQLQQYLHDLHAITPPSTIPGPIGGGVCRGCWFSEFGAGPFKSHQELVEWWNSKLPPADDPCGNPSDTGERLQADHPLVFTHGDIAPRNLILRDGVVWVLDWEQAGWYPAYLEYAFIASETGSWEDPTPKDWKDAMLSLIPHYKREHEILIRAYPRIARGFDPILLGARAQKTS</sequence>
<dbReference type="OrthoDB" id="2742886at2759"/>
<dbReference type="InterPro" id="IPR011009">
    <property type="entry name" value="Kinase-like_dom_sf"/>
</dbReference>
<dbReference type="Pfam" id="PF01636">
    <property type="entry name" value="APH"/>
    <property type="match status" value="1"/>
</dbReference>
<keyword evidence="3" id="KW-1185">Reference proteome</keyword>
<feature type="domain" description="Aminoglycoside phosphotransferase" evidence="1">
    <location>
        <begin position="123"/>
        <end position="311"/>
    </location>
</feature>
<evidence type="ECO:0000313" key="2">
    <source>
        <dbReference type="EMBL" id="PIL25134.1"/>
    </source>
</evidence>
<protein>
    <recommendedName>
        <fullName evidence="1">Aminoglycoside phosphotransferase domain-containing protein</fullName>
    </recommendedName>
</protein>
<name>A0A2G8RUH9_9APHY</name>
<evidence type="ECO:0000259" key="1">
    <source>
        <dbReference type="Pfam" id="PF01636"/>
    </source>
</evidence>
<accession>A0A2G8RUH9</accession>
<organism evidence="2 3">
    <name type="scientific">Ganoderma sinense ZZ0214-1</name>
    <dbReference type="NCBI Taxonomy" id="1077348"/>
    <lineage>
        <taxon>Eukaryota</taxon>
        <taxon>Fungi</taxon>
        <taxon>Dikarya</taxon>
        <taxon>Basidiomycota</taxon>
        <taxon>Agaricomycotina</taxon>
        <taxon>Agaricomycetes</taxon>
        <taxon>Polyporales</taxon>
        <taxon>Polyporaceae</taxon>
        <taxon>Ganoderma</taxon>
    </lineage>
</organism>
<gene>
    <name evidence="2" type="ORF">GSI_13023</name>
</gene>
<proteinExistence type="predicted"/>
<dbReference type="AlphaFoldDB" id="A0A2G8RUH9"/>
<dbReference type="PANTHER" id="PTHR21310:SF48">
    <property type="entry name" value="AMINOGLYCOSIDE PHOSPHOTRANSFERASE DOMAIN-CONTAINING PROTEIN"/>
    <property type="match status" value="1"/>
</dbReference>
<dbReference type="Gene3D" id="3.90.1200.10">
    <property type="match status" value="1"/>
</dbReference>
<dbReference type="EMBL" id="AYKW01000056">
    <property type="protein sequence ID" value="PIL25134.1"/>
    <property type="molecule type" value="Genomic_DNA"/>
</dbReference>
<dbReference type="SUPFAM" id="SSF56112">
    <property type="entry name" value="Protein kinase-like (PK-like)"/>
    <property type="match status" value="1"/>
</dbReference>
<dbReference type="PANTHER" id="PTHR21310">
    <property type="entry name" value="AMINOGLYCOSIDE PHOSPHOTRANSFERASE-RELATED-RELATED"/>
    <property type="match status" value="1"/>
</dbReference>
<comment type="caution">
    <text evidence="2">The sequence shown here is derived from an EMBL/GenBank/DDBJ whole genome shotgun (WGS) entry which is preliminary data.</text>
</comment>
<dbReference type="InterPro" id="IPR051678">
    <property type="entry name" value="AGP_Transferase"/>
</dbReference>
<evidence type="ECO:0000313" key="3">
    <source>
        <dbReference type="Proteomes" id="UP000230002"/>
    </source>
</evidence>
<dbReference type="InterPro" id="IPR002575">
    <property type="entry name" value="Aminoglycoside_PTrfase"/>
</dbReference>
<reference evidence="2 3" key="1">
    <citation type="journal article" date="2015" name="Sci. Rep.">
        <title>Chromosome-level genome map provides insights into diverse defense mechanisms in the medicinal fungus Ganoderma sinense.</title>
        <authorList>
            <person name="Zhu Y."/>
            <person name="Xu J."/>
            <person name="Sun C."/>
            <person name="Zhou S."/>
            <person name="Xu H."/>
            <person name="Nelson D.R."/>
            <person name="Qian J."/>
            <person name="Song J."/>
            <person name="Luo H."/>
            <person name="Xiang L."/>
            <person name="Li Y."/>
            <person name="Xu Z."/>
            <person name="Ji A."/>
            <person name="Wang L."/>
            <person name="Lu S."/>
            <person name="Hayward A."/>
            <person name="Sun W."/>
            <person name="Li X."/>
            <person name="Schwartz D.C."/>
            <person name="Wang Y."/>
            <person name="Chen S."/>
        </authorList>
    </citation>
    <scope>NUCLEOTIDE SEQUENCE [LARGE SCALE GENOMIC DNA]</scope>
    <source>
        <strain evidence="2 3">ZZ0214-1</strain>
    </source>
</reference>
<dbReference type="CDD" id="cd05120">
    <property type="entry name" value="APH_ChoK_like"/>
    <property type="match status" value="1"/>
</dbReference>